<name>A0A1V6V2A3_9EURO</name>
<reference evidence="12" key="1">
    <citation type="journal article" date="2017" name="Nat. Microbiol.">
        <title>Global analysis of biosynthetic gene clusters reveals vast potential of secondary metabolite production in Penicillium species.</title>
        <authorList>
            <person name="Nielsen J.C."/>
            <person name="Grijseels S."/>
            <person name="Prigent S."/>
            <person name="Ji B."/>
            <person name="Dainat J."/>
            <person name="Nielsen K.F."/>
            <person name="Frisvad J.C."/>
            <person name="Workman M."/>
            <person name="Nielsen J."/>
        </authorList>
    </citation>
    <scope>NUCLEOTIDE SEQUENCE [LARGE SCALE GENOMIC DNA]</scope>
    <source>
        <strain evidence="12">IBT 31321</strain>
    </source>
</reference>
<feature type="domain" description="Epidermal growth factor receptor-like transmembrane-juxtamembrane segment" evidence="10">
    <location>
        <begin position="81"/>
        <end position="109"/>
    </location>
</feature>
<evidence type="ECO:0000256" key="1">
    <source>
        <dbReference type="ARBA" id="ARBA00004167"/>
    </source>
</evidence>
<feature type="compositionally biased region" description="Basic and acidic residues" evidence="8">
    <location>
        <begin position="152"/>
        <end position="165"/>
    </location>
</feature>
<dbReference type="PANTHER" id="PTHR15549">
    <property type="entry name" value="PAIRED IMMUNOGLOBULIN-LIKE TYPE 2 RECEPTOR"/>
    <property type="match status" value="1"/>
</dbReference>
<evidence type="ECO:0000313" key="12">
    <source>
        <dbReference type="Proteomes" id="UP000191500"/>
    </source>
</evidence>
<dbReference type="Proteomes" id="UP000191500">
    <property type="component" value="Unassembled WGS sequence"/>
</dbReference>
<keyword evidence="6 9" id="KW-1133">Transmembrane helix</keyword>
<sequence length="174" mass="17567">MTSGAVGCAPAGVAKVDGITPLAPVPISLESTSSSSPTSTNSPMTSSSPTSSQLAPPSSPPTTSNSPKSGSSSSLNTGAVAGGVVGGVAGLVIILALLWYLMRRRPQKKFSQAGTPITESSTIKDQPLQSPGKLSELGGHSQVSELPGNKEQTTHELPGSKDIIHELPGPTKTR</sequence>
<dbReference type="AlphaFoldDB" id="A0A1V6V2A3"/>
<gene>
    <name evidence="11" type="ORF">PENCOP_c002G08267</name>
</gene>
<feature type="compositionally biased region" description="Low complexity" evidence="8">
    <location>
        <begin position="28"/>
        <end position="79"/>
    </location>
</feature>
<dbReference type="EMBL" id="MDDG01000002">
    <property type="protein sequence ID" value="OQE44797.1"/>
    <property type="molecule type" value="Genomic_DNA"/>
</dbReference>
<evidence type="ECO:0000256" key="8">
    <source>
        <dbReference type="SAM" id="MobiDB-lite"/>
    </source>
</evidence>
<keyword evidence="12" id="KW-1185">Reference proteome</keyword>
<keyword evidence="5" id="KW-0067">ATP-binding</keyword>
<dbReference type="GO" id="GO:0071944">
    <property type="term" value="C:cell periphery"/>
    <property type="evidence" value="ECO:0007669"/>
    <property type="project" value="UniProtKB-ARBA"/>
</dbReference>
<evidence type="ECO:0000256" key="9">
    <source>
        <dbReference type="SAM" id="Phobius"/>
    </source>
</evidence>
<evidence type="ECO:0000256" key="4">
    <source>
        <dbReference type="ARBA" id="ARBA00022741"/>
    </source>
</evidence>
<keyword evidence="7 9" id="KW-0472">Membrane</keyword>
<feature type="compositionally biased region" description="Polar residues" evidence="8">
    <location>
        <begin position="110"/>
        <end position="129"/>
    </location>
</feature>
<keyword evidence="2" id="KW-0597">Phosphoprotein</keyword>
<dbReference type="PANTHER" id="PTHR15549:SF33">
    <property type="entry name" value="MEMBRANE PROTEIN WSC4, PUTATIVE (AFU_ORTHOLOGUE AFUA_5G09020)-RELATED"/>
    <property type="match status" value="1"/>
</dbReference>
<feature type="transmembrane region" description="Helical" evidence="9">
    <location>
        <begin position="79"/>
        <end position="101"/>
    </location>
</feature>
<dbReference type="GO" id="GO:0016020">
    <property type="term" value="C:membrane"/>
    <property type="evidence" value="ECO:0007669"/>
    <property type="project" value="UniProtKB-SubCell"/>
</dbReference>
<keyword evidence="4" id="KW-0547">Nucleotide-binding</keyword>
<protein>
    <recommendedName>
        <fullName evidence="10">Epidermal growth factor receptor-like transmembrane-juxtamembrane segment domain-containing protein</fullName>
    </recommendedName>
</protein>
<accession>A0A1V6V2A3</accession>
<comment type="caution">
    <text evidence="11">The sequence shown here is derived from an EMBL/GenBank/DDBJ whole genome shotgun (WGS) entry which is preliminary data.</text>
</comment>
<dbReference type="Pfam" id="PF21314">
    <property type="entry name" value="TM_ErbB1"/>
    <property type="match status" value="1"/>
</dbReference>
<feature type="region of interest" description="Disordered" evidence="8">
    <location>
        <begin position="110"/>
        <end position="174"/>
    </location>
</feature>
<proteinExistence type="predicted"/>
<evidence type="ECO:0000259" key="10">
    <source>
        <dbReference type="Pfam" id="PF21314"/>
    </source>
</evidence>
<comment type="subcellular location">
    <subcellularLocation>
        <location evidence="1">Membrane</location>
        <topology evidence="1">Single-pass membrane protein</topology>
    </subcellularLocation>
</comment>
<keyword evidence="3 9" id="KW-0812">Transmembrane</keyword>
<evidence type="ECO:0000256" key="3">
    <source>
        <dbReference type="ARBA" id="ARBA00022692"/>
    </source>
</evidence>
<dbReference type="InterPro" id="IPR049328">
    <property type="entry name" value="TM_ErbB1"/>
</dbReference>
<evidence type="ECO:0000256" key="5">
    <source>
        <dbReference type="ARBA" id="ARBA00022840"/>
    </source>
</evidence>
<evidence type="ECO:0000256" key="6">
    <source>
        <dbReference type="ARBA" id="ARBA00022989"/>
    </source>
</evidence>
<organism evidence="11 12">
    <name type="scientific">Penicillium coprophilum</name>
    <dbReference type="NCBI Taxonomy" id="36646"/>
    <lineage>
        <taxon>Eukaryota</taxon>
        <taxon>Fungi</taxon>
        <taxon>Dikarya</taxon>
        <taxon>Ascomycota</taxon>
        <taxon>Pezizomycotina</taxon>
        <taxon>Eurotiomycetes</taxon>
        <taxon>Eurotiomycetidae</taxon>
        <taxon>Eurotiales</taxon>
        <taxon>Aspergillaceae</taxon>
        <taxon>Penicillium</taxon>
    </lineage>
</organism>
<evidence type="ECO:0000256" key="2">
    <source>
        <dbReference type="ARBA" id="ARBA00022553"/>
    </source>
</evidence>
<dbReference type="STRING" id="36646.A0A1V6V2A3"/>
<evidence type="ECO:0000256" key="7">
    <source>
        <dbReference type="ARBA" id="ARBA00023136"/>
    </source>
</evidence>
<dbReference type="InterPro" id="IPR051694">
    <property type="entry name" value="Immunoregulatory_rcpt-like"/>
</dbReference>
<dbReference type="GO" id="GO:0005524">
    <property type="term" value="F:ATP binding"/>
    <property type="evidence" value="ECO:0007669"/>
    <property type="project" value="UniProtKB-KW"/>
</dbReference>
<feature type="region of interest" description="Disordered" evidence="8">
    <location>
        <begin position="24"/>
        <end position="80"/>
    </location>
</feature>
<evidence type="ECO:0000313" key="11">
    <source>
        <dbReference type="EMBL" id="OQE44797.1"/>
    </source>
</evidence>